<dbReference type="EMBL" id="KQ964246">
    <property type="protein sequence ID" value="KXJ96077.1"/>
    <property type="molecule type" value="Genomic_DNA"/>
</dbReference>
<protein>
    <submittedName>
        <fullName evidence="1">Uncharacterized protein</fullName>
    </submittedName>
</protein>
<dbReference type="PROSITE" id="PS51257">
    <property type="entry name" value="PROKAR_LIPOPROTEIN"/>
    <property type="match status" value="1"/>
</dbReference>
<dbReference type="Proteomes" id="UP000070501">
    <property type="component" value="Unassembled WGS sequence"/>
</dbReference>
<gene>
    <name evidence="1" type="ORF">Micbo1qcDRAFT_172356</name>
</gene>
<accession>A0A136JFZ7</accession>
<evidence type="ECO:0000313" key="1">
    <source>
        <dbReference type="EMBL" id="KXJ96077.1"/>
    </source>
</evidence>
<keyword evidence="2" id="KW-1185">Reference proteome</keyword>
<reference evidence="2" key="1">
    <citation type="submission" date="2016-02" db="EMBL/GenBank/DDBJ databases">
        <title>Draft genome sequence of Microdochium bolleyi, a fungal endophyte of beachgrass.</title>
        <authorList>
            <consortium name="DOE Joint Genome Institute"/>
            <person name="David A.S."/>
            <person name="May G."/>
            <person name="Haridas S."/>
            <person name="Lim J."/>
            <person name="Wang M."/>
            <person name="Labutti K."/>
            <person name="Lipzen A."/>
            <person name="Barry K."/>
            <person name="Grigoriev I.V."/>
        </authorList>
    </citation>
    <scope>NUCLEOTIDE SEQUENCE [LARGE SCALE GENOMIC DNA]</scope>
    <source>
        <strain evidence="2">J235TASD1</strain>
    </source>
</reference>
<proteinExistence type="predicted"/>
<name>A0A136JFZ7_9PEZI</name>
<dbReference type="InParanoid" id="A0A136JFZ7"/>
<dbReference type="AlphaFoldDB" id="A0A136JFZ7"/>
<evidence type="ECO:0000313" key="2">
    <source>
        <dbReference type="Proteomes" id="UP000070501"/>
    </source>
</evidence>
<sequence length="130" mass="14243">MLITLKSADAGSYGALLVSCITLQESGFVTLSSAAARLQLHLPRRGACSQCSELSMTTLAARVESIKASPVPRKNTRRNGSDYSSFTLTIRRWQPLRVRALPNPGDLLDPSPEIGISERQKDRQYDCLHG</sequence>
<organism evidence="1 2">
    <name type="scientific">Microdochium bolleyi</name>
    <dbReference type="NCBI Taxonomy" id="196109"/>
    <lineage>
        <taxon>Eukaryota</taxon>
        <taxon>Fungi</taxon>
        <taxon>Dikarya</taxon>
        <taxon>Ascomycota</taxon>
        <taxon>Pezizomycotina</taxon>
        <taxon>Sordariomycetes</taxon>
        <taxon>Xylariomycetidae</taxon>
        <taxon>Xylariales</taxon>
        <taxon>Microdochiaceae</taxon>
        <taxon>Microdochium</taxon>
    </lineage>
</organism>